<dbReference type="KEGG" id="spap:H3Z74_18585"/>
<evidence type="ECO:0000313" key="2">
    <source>
        <dbReference type="EMBL" id="QNQ08722.1"/>
    </source>
</evidence>
<name>A0A7H0LGB9_9SPHN</name>
<protein>
    <submittedName>
        <fullName evidence="2">Uncharacterized protein</fullName>
    </submittedName>
</protein>
<feature type="transmembrane region" description="Helical" evidence="1">
    <location>
        <begin position="47"/>
        <end position="68"/>
    </location>
</feature>
<keyword evidence="1" id="KW-0472">Membrane</keyword>
<reference evidence="2 3" key="1">
    <citation type="submission" date="2020-09" db="EMBL/GenBank/DDBJ databases">
        <title>Sphingomonas sp., a new species isolated from pork steak.</title>
        <authorList>
            <person name="Heidler von Heilborn D."/>
        </authorList>
    </citation>
    <scope>NUCLEOTIDE SEQUENCE [LARGE SCALE GENOMIC DNA]</scope>
    <source>
        <strain evidence="3">S8-3T</strain>
    </source>
</reference>
<keyword evidence="1" id="KW-0812">Transmembrane</keyword>
<organism evidence="2 3">
    <name type="scientific">Sphingomonas alpina</name>
    <dbReference type="NCBI Taxonomy" id="653931"/>
    <lineage>
        <taxon>Bacteria</taxon>
        <taxon>Pseudomonadati</taxon>
        <taxon>Pseudomonadota</taxon>
        <taxon>Alphaproteobacteria</taxon>
        <taxon>Sphingomonadales</taxon>
        <taxon>Sphingomonadaceae</taxon>
        <taxon>Sphingomonas</taxon>
    </lineage>
</organism>
<dbReference type="RefSeq" id="WP_187761049.1">
    <property type="nucleotide sequence ID" value="NZ_CP061038.1"/>
</dbReference>
<keyword evidence="1" id="KW-1133">Transmembrane helix</keyword>
<accession>A0A7H0LGB9</accession>
<proteinExistence type="predicted"/>
<dbReference type="Proteomes" id="UP000516148">
    <property type="component" value="Chromosome"/>
</dbReference>
<feature type="transmembrane region" description="Helical" evidence="1">
    <location>
        <begin position="89"/>
        <end position="107"/>
    </location>
</feature>
<dbReference type="EMBL" id="CP061038">
    <property type="protein sequence ID" value="QNQ08722.1"/>
    <property type="molecule type" value="Genomic_DNA"/>
</dbReference>
<feature type="transmembrane region" description="Helical" evidence="1">
    <location>
        <begin position="18"/>
        <end position="35"/>
    </location>
</feature>
<gene>
    <name evidence="2" type="ORF">H3Z74_18585</name>
</gene>
<sequence>MEATHLNDGTSPTGRRKSIIAAATGAICLVCEPLFHRGTLIDHIPAFWTGVGVVLGVVAGIGLVVTITRSRAIMDRLRNATDFQRFRHAMGMLFLLIIGGVVGGYYARVAVEQNSFLGYDAKRSQLQAVVTGISNGRGGPFANLQPYAGARELQARIDDDLYSRLDPYRQPGRDCLILSVETGRGGVKRTLLPAAFDTRLGTERWVKCDGYPTDFR</sequence>
<keyword evidence="3" id="KW-1185">Reference proteome</keyword>
<dbReference type="AlphaFoldDB" id="A0A7H0LGB9"/>
<evidence type="ECO:0000256" key="1">
    <source>
        <dbReference type="SAM" id="Phobius"/>
    </source>
</evidence>
<evidence type="ECO:0000313" key="3">
    <source>
        <dbReference type="Proteomes" id="UP000516148"/>
    </source>
</evidence>